<dbReference type="EMBL" id="BKCJ010187585">
    <property type="protein sequence ID" value="GEY54451.1"/>
    <property type="molecule type" value="Genomic_DNA"/>
</dbReference>
<evidence type="ECO:0000313" key="3">
    <source>
        <dbReference type="EMBL" id="GEY54451.1"/>
    </source>
</evidence>
<dbReference type="PANTHER" id="PTHR46890:SF50">
    <property type="entry name" value="RNA-DIRECTED DNA POLYMERASE, EUKARYOTA, REVERSE TRANSCRIPTASE ZINC-BINDING DOMAIN PROTEIN-RELATED"/>
    <property type="match status" value="1"/>
</dbReference>
<comment type="caution">
    <text evidence="3">The sequence shown here is derived from an EMBL/GenBank/DDBJ whole genome shotgun (WGS) entry which is preliminary data.</text>
</comment>
<dbReference type="InterPro" id="IPR036691">
    <property type="entry name" value="Endo/exonu/phosph_ase_sf"/>
</dbReference>
<dbReference type="SUPFAM" id="SSF56219">
    <property type="entry name" value="DNase I-like"/>
    <property type="match status" value="1"/>
</dbReference>
<evidence type="ECO:0000259" key="2">
    <source>
        <dbReference type="Pfam" id="PF00078"/>
    </source>
</evidence>
<organism evidence="3">
    <name type="scientific">Tanacetum cinerariifolium</name>
    <name type="common">Dalmatian daisy</name>
    <name type="synonym">Chrysanthemum cinerariifolium</name>
    <dbReference type="NCBI Taxonomy" id="118510"/>
    <lineage>
        <taxon>Eukaryota</taxon>
        <taxon>Viridiplantae</taxon>
        <taxon>Streptophyta</taxon>
        <taxon>Embryophyta</taxon>
        <taxon>Tracheophyta</taxon>
        <taxon>Spermatophyta</taxon>
        <taxon>Magnoliopsida</taxon>
        <taxon>eudicotyledons</taxon>
        <taxon>Gunneridae</taxon>
        <taxon>Pentapetalae</taxon>
        <taxon>asterids</taxon>
        <taxon>campanulids</taxon>
        <taxon>Asterales</taxon>
        <taxon>Asteraceae</taxon>
        <taxon>Asteroideae</taxon>
        <taxon>Anthemideae</taxon>
        <taxon>Anthemidinae</taxon>
        <taxon>Tanacetum</taxon>
    </lineage>
</organism>
<dbReference type="Pfam" id="PF00078">
    <property type="entry name" value="RVT_1"/>
    <property type="match status" value="1"/>
</dbReference>
<sequence>MRKQSFTTDAKGWTWIFRNNENPNLKNIDNPYQKNLEGIATSFYVSNFPQALDAKGLWNACATYGRIVDAFIANKRSKRVFTCKCRLLIFNVVMLLHLNQPTNRIPVKDDNIKPKLNPNSSYREAPSNKPTFPVVIHNKHKPTETTHSPVTERTITLNDNDFINIEDSSTVLLLKRNEVESMSNMYLKKIIVEVNGEMFDVQVHEIGTWSINITDNTSDTSSHMDVNGLEKDDIYVDDYPNDDLSDSNDKLNELAQATKDEKIHFECSNATDLNQPREQVEEEVIKVSDTSDLSRPPGFEHVKRSSLSTSKCSTNFARHQKKDIKGLIDLPIGGRYYTWRNKSGTKLIKLNRFLISEGISEDIPDIIVMAIDHMWSDHTPILLHAMKSDFGPSPFKFYNSWLNRDGFDDLIKSTWSTSEAPNDGRILESHEKLRYIEKKIDDGSTSSSDRDKRIKLLQDIDKLEALDLILKAHIKWDVEGDENSKFFHRMINNKRRSQALHDGVWISDPRISDPLLVKEAFLNYYKEKFQAHYSQVVFSLMIHYTSLTSLDRNSLETHFSLDEIKTAVWDCDRNKSPGPNGFSFAFIKKYWDLIKTDILEFVNSFFISGSMPQGADSSFFMLIPKTSNPIFIKDFRLISLIGIHYKIISKVLANRLSRVIGKVVSKEQSAFIYGRQILDGPLIVSEVIQCLGFGSKWRSWIRACLQSTRAYILINGSPTSEFSIKRGLQQGEPLSPFLFILDMEDLYGAMSNAVNSGLIQGIKLGSSNITLSYLFYADDVVITFEWNSEYLDNLIRVLHVFPS</sequence>
<dbReference type="InterPro" id="IPR052343">
    <property type="entry name" value="Retrotransposon-Effector_Assoc"/>
</dbReference>
<dbReference type="AlphaFoldDB" id="A0A699HVU3"/>
<reference evidence="3" key="1">
    <citation type="journal article" date="2019" name="Sci. Rep.">
        <title>Draft genome of Tanacetum cinerariifolium, the natural source of mosquito coil.</title>
        <authorList>
            <person name="Yamashiro T."/>
            <person name="Shiraishi A."/>
            <person name="Satake H."/>
            <person name="Nakayama K."/>
        </authorList>
    </citation>
    <scope>NUCLEOTIDE SEQUENCE</scope>
</reference>
<evidence type="ECO:0000256" key="1">
    <source>
        <dbReference type="SAM" id="MobiDB-lite"/>
    </source>
</evidence>
<protein>
    <recommendedName>
        <fullName evidence="2">Reverse transcriptase domain-containing protein</fullName>
    </recommendedName>
</protein>
<gene>
    <name evidence="3" type="ORF">Tci_426425</name>
</gene>
<proteinExistence type="predicted"/>
<dbReference type="InterPro" id="IPR043502">
    <property type="entry name" value="DNA/RNA_pol_sf"/>
</dbReference>
<accession>A0A699HVU3</accession>
<dbReference type="SUPFAM" id="SSF56672">
    <property type="entry name" value="DNA/RNA polymerases"/>
    <property type="match status" value="1"/>
</dbReference>
<feature type="region of interest" description="Disordered" evidence="1">
    <location>
        <begin position="109"/>
        <end position="134"/>
    </location>
</feature>
<feature type="domain" description="Reverse transcriptase" evidence="2">
    <location>
        <begin position="691"/>
        <end position="796"/>
    </location>
</feature>
<dbReference type="InterPro" id="IPR000477">
    <property type="entry name" value="RT_dom"/>
</dbReference>
<name>A0A699HVU3_TANCI</name>
<dbReference type="PANTHER" id="PTHR46890">
    <property type="entry name" value="NON-LTR RETROLELEMENT REVERSE TRANSCRIPTASE-LIKE PROTEIN-RELATED"/>
    <property type="match status" value="1"/>
</dbReference>